<dbReference type="InterPro" id="IPR050490">
    <property type="entry name" value="Bact_solute-bd_prot1"/>
</dbReference>
<dbReference type="Pfam" id="PF01547">
    <property type="entry name" value="SBP_bac_1"/>
    <property type="match status" value="1"/>
</dbReference>
<dbReference type="SUPFAM" id="SSF53850">
    <property type="entry name" value="Periplasmic binding protein-like II"/>
    <property type="match status" value="1"/>
</dbReference>
<name>A0A6H9URW5_9ACTN</name>
<dbReference type="AlphaFoldDB" id="A0A6H9URW5"/>
<proteinExistence type="predicted"/>
<evidence type="ECO:0000313" key="1">
    <source>
        <dbReference type="EMBL" id="KAB1141255.1"/>
    </source>
</evidence>
<dbReference type="Gene3D" id="3.40.190.10">
    <property type="entry name" value="Periplasmic binding protein-like II"/>
    <property type="match status" value="1"/>
</dbReference>
<dbReference type="InterPro" id="IPR006311">
    <property type="entry name" value="TAT_signal"/>
</dbReference>
<protein>
    <submittedName>
        <fullName evidence="1">ABC transporter substrate-binding protein</fullName>
    </submittedName>
</protein>
<reference evidence="1 2" key="1">
    <citation type="submission" date="2019-09" db="EMBL/GenBank/DDBJ databases">
        <title>Screening of Novel Bioactive Compounds from Soil-Associated.</title>
        <authorList>
            <person name="Zhao S."/>
        </authorList>
    </citation>
    <scope>NUCLEOTIDE SEQUENCE [LARGE SCALE GENOMIC DNA]</scope>
    <source>
        <strain evidence="1 2">HIT-DPA4</strain>
    </source>
</reference>
<keyword evidence="2" id="KW-1185">Reference proteome</keyword>
<dbReference type="RefSeq" id="WP_150955490.1">
    <property type="nucleotide sequence ID" value="NZ_VZRB01000033.1"/>
</dbReference>
<dbReference type="PANTHER" id="PTHR43649">
    <property type="entry name" value="ARABINOSE-BINDING PROTEIN-RELATED"/>
    <property type="match status" value="1"/>
</dbReference>
<dbReference type="Proteomes" id="UP000442707">
    <property type="component" value="Unassembled WGS sequence"/>
</dbReference>
<dbReference type="PANTHER" id="PTHR43649:SF30">
    <property type="entry name" value="ABC TRANSPORTER SUBSTRATE-BINDING PROTEIN"/>
    <property type="match status" value="1"/>
</dbReference>
<gene>
    <name evidence="1" type="ORF">F7R91_33050</name>
</gene>
<evidence type="ECO:0000313" key="2">
    <source>
        <dbReference type="Proteomes" id="UP000442707"/>
    </source>
</evidence>
<dbReference type="EMBL" id="VZRB01000033">
    <property type="protein sequence ID" value="KAB1141255.1"/>
    <property type="molecule type" value="Genomic_DNA"/>
</dbReference>
<sequence length="442" mass="46837">MDAVPHTAHPSRRGVLRAGGGLALAAAAGVTASGCAAGIDDGGTADGKVTIEMWHGQTETAKKALEKLVARFERSHPDIKVKLGGGVLADAMLQKVTAGLAAGSYPDIAYIFGSDLASIAVSPQVADLSDTVRSGPTPWTNYWAPARDAVTVKGKVRAAPALLDSLAVVCNKKLFREADLPLPAAGWTWQDFQNTAKKLTDKGRGRFGTGWPGAGDEDTVWRLWPMIWDLGGDVIAPGGKSIGFADSGVRAFEVVDALARDESVYIDPKPGSEQMYQVFMSGRMGMTLTGPWQLPDIQQAKVDYHAVPLPSFSGRPVTISGPDTWTVFDNGSAREQAARTFVSWMMQPGQDVVWDVEAGSLPLSRRAQDMPAWQRKAADTEGLAVFTKALETARVRPVHPAYPQVSKAVGEAVVAVLLGRSTPAKALRACADSANAALAVPR</sequence>
<accession>A0A6H9URW5</accession>
<comment type="caution">
    <text evidence="1">The sequence shown here is derived from an EMBL/GenBank/DDBJ whole genome shotgun (WGS) entry which is preliminary data.</text>
</comment>
<dbReference type="CDD" id="cd14748">
    <property type="entry name" value="PBP2_UgpB"/>
    <property type="match status" value="1"/>
</dbReference>
<dbReference type="PROSITE" id="PS51318">
    <property type="entry name" value="TAT"/>
    <property type="match status" value="1"/>
</dbReference>
<dbReference type="InterPro" id="IPR006059">
    <property type="entry name" value="SBP"/>
</dbReference>
<organism evidence="1 2">
    <name type="scientific">Streptomyces luteolifulvus</name>
    <dbReference type="NCBI Taxonomy" id="2615112"/>
    <lineage>
        <taxon>Bacteria</taxon>
        <taxon>Bacillati</taxon>
        <taxon>Actinomycetota</taxon>
        <taxon>Actinomycetes</taxon>
        <taxon>Kitasatosporales</taxon>
        <taxon>Streptomycetaceae</taxon>
        <taxon>Streptomyces</taxon>
    </lineage>
</organism>